<organism evidence="1 2">
    <name type="scientific">Catharanthus roseus</name>
    <name type="common">Madagascar periwinkle</name>
    <name type="synonym">Vinca rosea</name>
    <dbReference type="NCBI Taxonomy" id="4058"/>
    <lineage>
        <taxon>Eukaryota</taxon>
        <taxon>Viridiplantae</taxon>
        <taxon>Streptophyta</taxon>
        <taxon>Embryophyta</taxon>
        <taxon>Tracheophyta</taxon>
        <taxon>Spermatophyta</taxon>
        <taxon>Magnoliopsida</taxon>
        <taxon>eudicotyledons</taxon>
        <taxon>Gunneridae</taxon>
        <taxon>Pentapetalae</taxon>
        <taxon>asterids</taxon>
        <taxon>lamiids</taxon>
        <taxon>Gentianales</taxon>
        <taxon>Apocynaceae</taxon>
        <taxon>Rauvolfioideae</taxon>
        <taxon>Vinceae</taxon>
        <taxon>Catharanthinae</taxon>
        <taxon>Catharanthus</taxon>
    </lineage>
</organism>
<name>A0ACC0BID2_CATRO</name>
<reference evidence="2" key="1">
    <citation type="journal article" date="2023" name="Nat. Plants">
        <title>Single-cell RNA sequencing provides a high-resolution roadmap for understanding the multicellular compartmentation of specialized metabolism.</title>
        <authorList>
            <person name="Sun S."/>
            <person name="Shen X."/>
            <person name="Li Y."/>
            <person name="Li Y."/>
            <person name="Wang S."/>
            <person name="Li R."/>
            <person name="Zhang H."/>
            <person name="Shen G."/>
            <person name="Guo B."/>
            <person name="Wei J."/>
            <person name="Xu J."/>
            <person name="St-Pierre B."/>
            <person name="Chen S."/>
            <person name="Sun C."/>
        </authorList>
    </citation>
    <scope>NUCLEOTIDE SEQUENCE [LARGE SCALE GENOMIC DNA]</scope>
</reference>
<evidence type="ECO:0000313" key="2">
    <source>
        <dbReference type="Proteomes" id="UP001060085"/>
    </source>
</evidence>
<dbReference type="Proteomes" id="UP001060085">
    <property type="component" value="Linkage Group LG03"/>
</dbReference>
<comment type="caution">
    <text evidence="1">The sequence shown here is derived from an EMBL/GenBank/DDBJ whole genome shotgun (WGS) entry which is preliminary data.</text>
</comment>
<sequence length="301" mass="34015">MNLNETLRSLQQSVERLARQCKSIARDVQELKRGKSNATMEQRVGDHKLEVEEGQDKVEEDIIDHMKRFQDMKHSVRIICLTNLERILKLAKYTMVATMIENQKKRIDLSKTNLPSSRIVVPKPQASTYKSWRKKEDTPRVAFKDHSKPKVEEKRKVDHQSNKAFASRAFVIPTPTTDVFNQGFNGYFKLLSYSTLITNPIRCFICNCLGHIAINCPTKRTSIFCECLNGWIEKDDEESLENIVDDGNSHEDGAIGNASLDAEENASILVTIKPVGTGLPSVVGYSSSRTYPLSPPICSLK</sequence>
<dbReference type="EMBL" id="CM044703">
    <property type="protein sequence ID" value="KAI5672374.1"/>
    <property type="molecule type" value="Genomic_DNA"/>
</dbReference>
<protein>
    <submittedName>
        <fullName evidence="1">Uncharacterized protein</fullName>
    </submittedName>
</protein>
<gene>
    <name evidence="1" type="ORF">M9H77_12738</name>
</gene>
<evidence type="ECO:0000313" key="1">
    <source>
        <dbReference type="EMBL" id="KAI5672374.1"/>
    </source>
</evidence>
<accession>A0ACC0BID2</accession>
<proteinExistence type="predicted"/>
<keyword evidence="2" id="KW-1185">Reference proteome</keyword>